<dbReference type="GO" id="GO:0043190">
    <property type="term" value="C:ATP-binding cassette (ABC) transporter complex"/>
    <property type="evidence" value="ECO:0007669"/>
    <property type="project" value="TreeGrafter"/>
</dbReference>
<sequence length="266" mass="29983">MLQINQLSFQYTPKTAYAIEALTLTIHSGEWVALVGDNGAGKSTLLRLMAGLLLPSQGEVDFNQQPLSRLKAAKRAQQIGILFQEAEKQIFHSTVKDEIMFGLRRQKLSSSDIAEKLERALTLCHLTDVADKHPLDLHSAQRRMVAVACLTAVQPKLLLLDEPSRDFDTQWLGYFEQWLDYQKQLGATVVTISHDLDFVARHFPRALHLSQGRLVADGNIETVLRHPELQPDSVLPSPTLHSLSHQLNLPIENQAERWVQQFVVQS</sequence>
<organism evidence="5 6">
    <name type="scientific">Providencia alcalifaciens</name>
    <dbReference type="NCBI Taxonomy" id="126385"/>
    <lineage>
        <taxon>Bacteria</taxon>
        <taxon>Pseudomonadati</taxon>
        <taxon>Pseudomonadota</taxon>
        <taxon>Gammaproteobacteria</taxon>
        <taxon>Enterobacterales</taxon>
        <taxon>Morganellaceae</taxon>
        <taxon>Providencia</taxon>
    </lineage>
</organism>
<evidence type="ECO:0000256" key="2">
    <source>
        <dbReference type="ARBA" id="ARBA00022741"/>
    </source>
</evidence>
<protein>
    <submittedName>
        <fullName evidence="5">Energy-coupling factor transport system ATP-binding protein</fullName>
    </submittedName>
</protein>
<dbReference type="InterPro" id="IPR003439">
    <property type="entry name" value="ABC_transporter-like_ATP-bd"/>
</dbReference>
<dbReference type="SMART" id="SM00382">
    <property type="entry name" value="AAA"/>
    <property type="match status" value="1"/>
</dbReference>
<dbReference type="GO" id="GO:0016887">
    <property type="term" value="F:ATP hydrolysis activity"/>
    <property type="evidence" value="ECO:0007669"/>
    <property type="project" value="InterPro"/>
</dbReference>
<comment type="caution">
    <text evidence="5">The sequence shown here is derived from an EMBL/GenBank/DDBJ whole genome shotgun (WGS) entry which is preliminary data.</text>
</comment>
<dbReference type="InterPro" id="IPR003593">
    <property type="entry name" value="AAA+_ATPase"/>
</dbReference>
<keyword evidence="2" id="KW-0547">Nucleotide-binding</keyword>
<dbReference type="InterPro" id="IPR050095">
    <property type="entry name" value="ECF_ABC_transporter_ATP-bd"/>
</dbReference>
<dbReference type="Pfam" id="PF00005">
    <property type="entry name" value="ABC_tran"/>
    <property type="match status" value="1"/>
</dbReference>
<dbReference type="PROSITE" id="PS50893">
    <property type="entry name" value="ABC_TRANSPORTER_2"/>
    <property type="match status" value="1"/>
</dbReference>
<gene>
    <name evidence="5" type="ORF">EC835_103363</name>
</gene>
<dbReference type="RefSeq" id="WP_132496056.1">
    <property type="nucleotide sequence ID" value="NZ_SMAS01000003.1"/>
</dbReference>
<feature type="domain" description="ABC transporter" evidence="4">
    <location>
        <begin position="2"/>
        <end position="236"/>
    </location>
</feature>
<dbReference type="GO" id="GO:0042626">
    <property type="term" value="F:ATPase-coupled transmembrane transporter activity"/>
    <property type="evidence" value="ECO:0007669"/>
    <property type="project" value="TreeGrafter"/>
</dbReference>
<evidence type="ECO:0000313" key="6">
    <source>
        <dbReference type="Proteomes" id="UP000295055"/>
    </source>
</evidence>
<dbReference type="OrthoDB" id="5292475at2"/>
<evidence type="ECO:0000256" key="1">
    <source>
        <dbReference type="ARBA" id="ARBA00022448"/>
    </source>
</evidence>
<dbReference type="InterPro" id="IPR015856">
    <property type="entry name" value="ABC_transpr_CbiO/EcfA_su"/>
</dbReference>
<dbReference type="GO" id="GO:0005524">
    <property type="term" value="F:ATP binding"/>
    <property type="evidence" value="ECO:0007669"/>
    <property type="project" value="UniProtKB-KW"/>
</dbReference>
<evidence type="ECO:0000313" key="5">
    <source>
        <dbReference type="EMBL" id="TCT35906.1"/>
    </source>
</evidence>
<reference evidence="5 6" key="1">
    <citation type="submission" date="2019-03" db="EMBL/GenBank/DDBJ databases">
        <title>Genomic analyses of the natural microbiome of Caenorhabditis elegans.</title>
        <authorList>
            <person name="Samuel B."/>
        </authorList>
    </citation>
    <scope>NUCLEOTIDE SEQUENCE [LARGE SCALE GENOMIC DNA]</scope>
    <source>
        <strain evidence="5 6">JUb102</strain>
    </source>
</reference>
<dbReference type="CDD" id="cd03225">
    <property type="entry name" value="ABC_cobalt_CbiO_domain1"/>
    <property type="match status" value="1"/>
</dbReference>
<evidence type="ECO:0000259" key="4">
    <source>
        <dbReference type="PROSITE" id="PS50893"/>
    </source>
</evidence>
<proteinExistence type="predicted"/>
<accession>A0A4R3NL42</accession>
<dbReference type="Gene3D" id="3.40.50.300">
    <property type="entry name" value="P-loop containing nucleotide triphosphate hydrolases"/>
    <property type="match status" value="1"/>
</dbReference>
<dbReference type="SUPFAM" id="SSF52540">
    <property type="entry name" value="P-loop containing nucleoside triphosphate hydrolases"/>
    <property type="match status" value="1"/>
</dbReference>
<dbReference type="InterPro" id="IPR027417">
    <property type="entry name" value="P-loop_NTPase"/>
</dbReference>
<dbReference type="Proteomes" id="UP000295055">
    <property type="component" value="Unassembled WGS sequence"/>
</dbReference>
<keyword evidence="1" id="KW-0813">Transport</keyword>
<name>A0A4R3NL42_9GAMM</name>
<keyword evidence="3 5" id="KW-0067">ATP-binding</keyword>
<dbReference type="EMBL" id="SMAS01000003">
    <property type="protein sequence ID" value="TCT35906.1"/>
    <property type="molecule type" value="Genomic_DNA"/>
</dbReference>
<dbReference type="PANTHER" id="PTHR43553">
    <property type="entry name" value="HEAVY METAL TRANSPORTER"/>
    <property type="match status" value="1"/>
</dbReference>
<dbReference type="AlphaFoldDB" id="A0A4R3NL42"/>
<evidence type="ECO:0000256" key="3">
    <source>
        <dbReference type="ARBA" id="ARBA00022840"/>
    </source>
</evidence>